<dbReference type="GO" id="GO:0005737">
    <property type="term" value="C:cytoplasm"/>
    <property type="evidence" value="ECO:0007669"/>
    <property type="project" value="TreeGrafter"/>
</dbReference>
<dbReference type="GO" id="GO:0004197">
    <property type="term" value="F:cysteine-type endopeptidase activity"/>
    <property type="evidence" value="ECO:0007669"/>
    <property type="project" value="InterPro"/>
</dbReference>
<dbReference type="InterPro" id="IPR011600">
    <property type="entry name" value="Pept_C14_caspase"/>
</dbReference>
<dbReference type="InterPro" id="IPR001309">
    <property type="entry name" value="Pept_C14_p20"/>
</dbReference>
<comment type="caution">
    <text evidence="2">The sequence shown here is derived from an EMBL/GenBank/DDBJ whole genome shotgun (WGS) entry which is preliminary data.</text>
</comment>
<dbReference type="EMBL" id="JAWZYT010000374">
    <property type="protein sequence ID" value="KAK4324213.1"/>
    <property type="molecule type" value="Genomic_DNA"/>
</dbReference>
<keyword evidence="3" id="KW-1185">Reference proteome</keyword>
<sequence>MYSQPVRSVVPLTHTEMKLILEELSSLPRQFHSSVRQGSEEDVQNFNDLFTQMGYTTVEVLNDAGKKETRIALERFRDQKILEEVDSLVVIFMSHGRKGDVFLTSDDEEMTCEEVIESFSNYVSCSLWETQTFFVSNVPRSKGTHSS</sequence>
<evidence type="ECO:0000259" key="1">
    <source>
        <dbReference type="PROSITE" id="PS50208"/>
    </source>
</evidence>
<dbReference type="AlphaFoldDB" id="A0AAE1UGX7"/>
<gene>
    <name evidence="2" type="ORF">Pmani_005215</name>
</gene>
<proteinExistence type="predicted"/>
<dbReference type="GO" id="GO:0006915">
    <property type="term" value="P:apoptotic process"/>
    <property type="evidence" value="ECO:0007669"/>
    <property type="project" value="TreeGrafter"/>
</dbReference>
<dbReference type="GO" id="GO:0043525">
    <property type="term" value="P:positive regulation of neuron apoptotic process"/>
    <property type="evidence" value="ECO:0007669"/>
    <property type="project" value="TreeGrafter"/>
</dbReference>
<dbReference type="Gene3D" id="3.40.50.1460">
    <property type="match status" value="1"/>
</dbReference>
<organism evidence="2 3">
    <name type="scientific">Petrolisthes manimaculis</name>
    <dbReference type="NCBI Taxonomy" id="1843537"/>
    <lineage>
        <taxon>Eukaryota</taxon>
        <taxon>Metazoa</taxon>
        <taxon>Ecdysozoa</taxon>
        <taxon>Arthropoda</taxon>
        <taxon>Crustacea</taxon>
        <taxon>Multicrustacea</taxon>
        <taxon>Malacostraca</taxon>
        <taxon>Eumalacostraca</taxon>
        <taxon>Eucarida</taxon>
        <taxon>Decapoda</taxon>
        <taxon>Pleocyemata</taxon>
        <taxon>Anomura</taxon>
        <taxon>Galatheoidea</taxon>
        <taxon>Porcellanidae</taxon>
        <taxon>Petrolisthes</taxon>
    </lineage>
</organism>
<dbReference type="GO" id="GO:0006508">
    <property type="term" value="P:proteolysis"/>
    <property type="evidence" value="ECO:0007669"/>
    <property type="project" value="InterPro"/>
</dbReference>
<dbReference type="PANTHER" id="PTHR10454:SF210">
    <property type="entry name" value="CASPASE-2"/>
    <property type="match status" value="1"/>
</dbReference>
<evidence type="ECO:0000313" key="2">
    <source>
        <dbReference type="EMBL" id="KAK4324213.1"/>
    </source>
</evidence>
<evidence type="ECO:0000313" key="3">
    <source>
        <dbReference type="Proteomes" id="UP001292094"/>
    </source>
</evidence>
<protein>
    <recommendedName>
        <fullName evidence="1">Caspase family p20 domain-containing protein</fullName>
    </recommendedName>
</protein>
<dbReference type="InterPro" id="IPR029030">
    <property type="entry name" value="Caspase-like_dom_sf"/>
</dbReference>
<dbReference type="Pfam" id="PF00656">
    <property type="entry name" value="Peptidase_C14"/>
    <property type="match status" value="1"/>
</dbReference>
<dbReference type="PANTHER" id="PTHR10454">
    <property type="entry name" value="CASPASE"/>
    <property type="match status" value="1"/>
</dbReference>
<name>A0AAE1UGX7_9EUCA</name>
<dbReference type="InterPro" id="IPR002398">
    <property type="entry name" value="Pept_C14"/>
</dbReference>
<dbReference type="SUPFAM" id="SSF52129">
    <property type="entry name" value="Caspase-like"/>
    <property type="match status" value="1"/>
</dbReference>
<accession>A0AAE1UGX7</accession>
<dbReference type="PROSITE" id="PS50208">
    <property type="entry name" value="CASPASE_P20"/>
    <property type="match status" value="1"/>
</dbReference>
<dbReference type="Proteomes" id="UP001292094">
    <property type="component" value="Unassembled WGS sequence"/>
</dbReference>
<feature type="domain" description="Caspase family p20" evidence="1">
    <location>
        <begin position="14"/>
        <end position="143"/>
    </location>
</feature>
<reference evidence="2" key="1">
    <citation type="submission" date="2023-11" db="EMBL/GenBank/DDBJ databases">
        <title>Genome assemblies of two species of porcelain crab, Petrolisthes cinctipes and Petrolisthes manimaculis (Anomura: Porcellanidae).</title>
        <authorList>
            <person name="Angst P."/>
        </authorList>
    </citation>
    <scope>NUCLEOTIDE SEQUENCE</scope>
    <source>
        <strain evidence="2">PB745_02</strain>
        <tissue evidence="2">Gill</tissue>
    </source>
</reference>